<sequence>MSSSQSPSTPSASLVDSSDSKHPDDLPQIYKRRSVWTSSEDTVSSSNSPEQTTPFTVREDTNADIARELDLPDDPEPHLVRRSSAPMVDEAGTSNWQDASEPLMPTVKIEDFLYFGPNETEDILRLNEQKAFEKAEKKKRKKKKKAVMPNPPGSSMCTEQSLSDLKARFGLGAVTLRVPSPEERADSPPAGFYTLYEGFFYGCLLWLPIPRLVLEYVTSYQIALSQITMRSLRHLLGILIRSYESETEITLAHLRNFLEIRRVPKSEVDRYYISPAKGKKIIDGFPSKDEPYTDHFFFVAIEDAIHEDLLGTVLTRWGILERTLKFLEPIPDDFLSAFHALSARKCDWLKHFSRERVECALRLLHGVSCPTSSESSDHRTQFFVDMQSTKLTLREVYAKKKEDKERRLAEERRLVNTGLISPRADPEATQDGNVIPDATAPQTAPEASRDGVNPDTAGPVDAAPAEAQGAEPSAAAPEAVLALPAIDKAAGKRIRVDDVSSKKKKKKKKASGSEVEKILPIFEDRTASANLLGGCVGPLLPPPDTLLESRKYAETASHFLRAVASMNRMVHSYDSAMRSNMEVAGKLAEAESRIQAIEREKNEALSEAAAAKLEKEEVERTAHVNKENAIKMAEQNLKANSEIVRLKRMLSEARGLRDSEVARAVQTTRREVSETFIAKMKTAEHKVSLLDEVNDRFMYLSQARANAQLIEALEGGGVLESEKEQVDEWLKDFADAEVNLNRFMSELKDDLKAPAPEPAPLSPGGHRSVESLADEAGITDQAGSLLPAKDNRPSEDLD</sequence>
<reference evidence="3 4" key="1">
    <citation type="submission" date="2020-12" db="EMBL/GenBank/DDBJ databases">
        <title>Concerted genomic and epigenomic changes stabilize Arabidopsis allopolyploids.</title>
        <authorList>
            <person name="Chen Z."/>
        </authorList>
    </citation>
    <scope>NUCLEOTIDE SEQUENCE [LARGE SCALE GENOMIC DNA]</scope>
    <source>
        <strain evidence="3">As9502</strain>
        <tissue evidence="3">Leaf</tissue>
    </source>
</reference>
<evidence type="ECO:0000313" key="4">
    <source>
        <dbReference type="Proteomes" id="UP000694251"/>
    </source>
</evidence>
<keyword evidence="4" id="KW-1185">Reference proteome</keyword>
<dbReference type="OrthoDB" id="1114078at2759"/>
<feature type="region of interest" description="Disordered" evidence="2">
    <location>
        <begin position="417"/>
        <end position="476"/>
    </location>
</feature>
<feature type="region of interest" description="Disordered" evidence="2">
    <location>
        <begin position="136"/>
        <end position="158"/>
    </location>
</feature>
<feature type="compositionally biased region" description="Basic residues" evidence="2">
    <location>
        <begin position="137"/>
        <end position="146"/>
    </location>
</feature>
<feature type="coiled-coil region" evidence="1">
    <location>
        <begin position="580"/>
        <end position="621"/>
    </location>
</feature>
<feature type="compositionally biased region" description="Basic and acidic residues" evidence="2">
    <location>
        <begin position="57"/>
        <end position="79"/>
    </location>
</feature>
<feature type="region of interest" description="Disordered" evidence="2">
    <location>
        <begin position="749"/>
        <end position="798"/>
    </location>
</feature>
<feature type="region of interest" description="Disordered" evidence="2">
    <location>
        <begin position="1"/>
        <end position="99"/>
    </location>
</feature>
<dbReference type="EMBL" id="JAEFBJ010000003">
    <property type="protein sequence ID" value="KAG7635162.1"/>
    <property type="molecule type" value="Genomic_DNA"/>
</dbReference>
<keyword evidence="1" id="KW-0175">Coiled coil</keyword>
<organism evidence="3 4">
    <name type="scientific">Arabidopsis suecica</name>
    <name type="common">Swedish thale-cress</name>
    <name type="synonym">Cardaminopsis suecica</name>
    <dbReference type="NCBI Taxonomy" id="45249"/>
    <lineage>
        <taxon>Eukaryota</taxon>
        <taxon>Viridiplantae</taxon>
        <taxon>Streptophyta</taxon>
        <taxon>Embryophyta</taxon>
        <taxon>Tracheophyta</taxon>
        <taxon>Spermatophyta</taxon>
        <taxon>Magnoliopsida</taxon>
        <taxon>eudicotyledons</taxon>
        <taxon>Gunneridae</taxon>
        <taxon>Pentapetalae</taxon>
        <taxon>rosids</taxon>
        <taxon>malvids</taxon>
        <taxon>Brassicales</taxon>
        <taxon>Brassicaceae</taxon>
        <taxon>Camelineae</taxon>
        <taxon>Arabidopsis</taxon>
    </lineage>
</organism>
<dbReference type="Proteomes" id="UP000694251">
    <property type="component" value="Chromosome 3"/>
</dbReference>
<accession>A0A8T2FGN9</accession>
<name>A0A8T2FGN9_ARASU</name>
<dbReference type="PANTHER" id="PTHR31099">
    <property type="entry name" value="OS06G0165300 PROTEIN"/>
    <property type="match status" value="1"/>
</dbReference>
<gene>
    <name evidence="3" type="ORF">ISN44_As03g052820</name>
</gene>
<evidence type="ECO:0000313" key="3">
    <source>
        <dbReference type="EMBL" id="KAG7635162.1"/>
    </source>
</evidence>
<dbReference type="PANTHER" id="PTHR31099:SF49">
    <property type="entry name" value="MYOSIN HEAVY CHAIN-LIKE PROTEIN"/>
    <property type="match status" value="1"/>
</dbReference>
<protein>
    <submittedName>
        <fullName evidence="3">Uncharacterized protein</fullName>
    </submittedName>
</protein>
<evidence type="ECO:0000256" key="1">
    <source>
        <dbReference type="SAM" id="Coils"/>
    </source>
</evidence>
<evidence type="ECO:0000256" key="2">
    <source>
        <dbReference type="SAM" id="MobiDB-lite"/>
    </source>
</evidence>
<comment type="caution">
    <text evidence="3">The sequence shown here is derived from an EMBL/GenBank/DDBJ whole genome shotgun (WGS) entry which is preliminary data.</text>
</comment>
<feature type="compositionally biased region" description="Basic and acidic residues" evidence="2">
    <location>
        <begin position="789"/>
        <end position="798"/>
    </location>
</feature>
<feature type="compositionally biased region" description="Low complexity" evidence="2">
    <location>
        <begin position="1"/>
        <end position="13"/>
    </location>
</feature>
<dbReference type="AlphaFoldDB" id="A0A8T2FGN9"/>
<feature type="compositionally biased region" description="Low complexity" evidence="2">
    <location>
        <begin position="462"/>
        <end position="476"/>
    </location>
</feature>
<feature type="compositionally biased region" description="Low complexity" evidence="2">
    <location>
        <begin position="35"/>
        <end position="48"/>
    </location>
</feature>
<proteinExistence type="predicted"/>